<dbReference type="InterPro" id="IPR027796">
    <property type="entry name" value="OTT_1508_deam-like"/>
</dbReference>
<reference evidence="2" key="3">
    <citation type="submission" date="2010-09" db="EMBL/GenBank/DDBJ databases">
        <title>Annotation of Gaeumannomyces graminis var. tritici R3-111a-1.</title>
        <authorList>
            <consortium name="The Broad Institute Genome Sequencing Platform"/>
            <person name="Ma L.-J."/>
            <person name="Dead R."/>
            <person name="Young S.K."/>
            <person name="Zeng Q."/>
            <person name="Gargeya S."/>
            <person name="Fitzgerald M."/>
            <person name="Haas B."/>
            <person name="Abouelleil A."/>
            <person name="Alvarado L."/>
            <person name="Arachchi H.M."/>
            <person name="Berlin A."/>
            <person name="Brown A."/>
            <person name="Chapman S.B."/>
            <person name="Chen Z."/>
            <person name="Dunbar C."/>
            <person name="Freedman E."/>
            <person name="Gearin G."/>
            <person name="Gellesch M."/>
            <person name="Goldberg J."/>
            <person name="Griggs A."/>
            <person name="Gujja S."/>
            <person name="Heiman D."/>
            <person name="Howarth C."/>
            <person name="Larson L."/>
            <person name="Lui A."/>
            <person name="MacDonald P.J.P."/>
            <person name="Mehta T."/>
            <person name="Montmayeur A."/>
            <person name="Murphy C."/>
            <person name="Neiman D."/>
            <person name="Pearson M."/>
            <person name="Priest M."/>
            <person name="Roberts A."/>
            <person name="Saif S."/>
            <person name="Shea T."/>
            <person name="Shenoy N."/>
            <person name="Sisk P."/>
            <person name="Stolte C."/>
            <person name="Sykes S."/>
            <person name="Yandava C."/>
            <person name="Wortman J."/>
            <person name="Nusbaum C."/>
            <person name="Birren B."/>
        </authorList>
    </citation>
    <scope>NUCLEOTIDE SEQUENCE</scope>
    <source>
        <strain evidence="2">R3-111a-1</strain>
    </source>
</reference>
<dbReference type="PANTHER" id="PTHR42037">
    <property type="match status" value="1"/>
</dbReference>
<feature type="region of interest" description="Disordered" evidence="1">
    <location>
        <begin position="504"/>
        <end position="573"/>
    </location>
</feature>
<protein>
    <submittedName>
        <fullName evidence="2 3">Uncharacterized protein</fullName>
    </submittedName>
</protein>
<dbReference type="GeneID" id="20344319"/>
<dbReference type="STRING" id="644352.J3NRF7"/>
<feature type="region of interest" description="Disordered" evidence="1">
    <location>
        <begin position="448"/>
        <end position="472"/>
    </location>
</feature>
<reference evidence="3" key="4">
    <citation type="journal article" date="2015" name="G3 (Bethesda)">
        <title>Genome sequences of three phytopathogenic species of the Magnaporthaceae family of fungi.</title>
        <authorList>
            <person name="Okagaki L.H."/>
            <person name="Nunes C.C."/>
            <person name="Sailsbery J."/>
            <person name="Clay B."/>
            <person name="Brown D."/>
            <person name="John T."/>
            <person name="Oh Y."/>
            <person name="Young N."/>
            <person name="Fitzgerald M."/>
            <person name="Haas B.J."/>
            <person name="Zeng Q."/>
            <person name="Young S."/>
            <person name="Adiconis X."/>
            <person name="Fan L."/>
            <person name="Levin J.Z."/>
            <person name="Mitchell T.K."/>
            <person name="Okubara P.A."/>
            <person name="Farman M.L."/>
            <person name="Kohn L.M."/>
            <person name="Birren B."/>
            <person name="Ma L.-J."/>
            <person name="Dean R.A."/>
        </authorList>
    </citation>
    <scope>NUCLEOTIDE SEQUENCE</scope>
    <source>
        <strain evidence="3">R3-111a-1</strain>
    </source>
</reference>
<gene>
    <name evidence="3" type="primary">20344319</name>
    <name evidence="2" type="ORF">GGTG_03861</name>
</gene>
<evidence type="ECO:0000256" key="1">
    <source>
        <dbReference type="SAM" id="MobiDB-lite"/>
    </source>
</evidence>
<reference evidence="4" key="1">
    <citation type="submission" date="2010-07" db="EMBL/GenBank/DDBJ databases">
        <title>The genome sequence of Gaeumannomyces graminis var. tritici strain R3-111a-1.</title>
        <authorList>
            <consortium name="The Broad Institute Genome Sequencing Platform"/>
            <person name="Ma L.-J."/>
            <person name="Dead R."/>
            <person name="Young S."/>
            <person name="Zeng Q."/>
            <person name="Koehrsen M."/>
            <person name="Alvarado L."/>
            <person name="Berlin A."/>
            <person name="Chapman S.B."/>
            <person name="Chen Z."/>
            <person name="Freedman E."/>
            <person name="Gellesch M."/>
            <person name="Goldberg J."/>
            <person name="Griggs A."/>
            <person name="Gujja S."/>
            <person name="Heilman E.R."/>
            <person name="Heiman D."/>
            <person name="Hepburn T."/>
            <person name="Howarth C."/>
            <person name="Jen D."/>
            <person name="Larson L."/>
            <person name="Mehta T."/>
            <person name="Neiman D."/>
            <person name="Pearson M."/>
            <person name="Roberts A."/>
            <person name="Saif S."/>
            <person name="Shea T."/>
            <person name="Shenoy N."/>
            <person name="Sisk P."/>
            <person name="Stolte C."/>
            <person name="Sykes S."/>
            <person name="Walk T."/>
            <person name="White J."/>
            <person name="Yandava C."/>
            <person name="Haas B."/>
            <person name="Nusbaum C."/>
            <person name="Birren B."/>
        </authorList>
    </citation>
    <scope>NUCLEOTIDE SEQUENCE [LARGE SCALE GENOMIC DNA]</scope>
    <source>
        <strain evidence="4">R3-111a-1</strain>
    </source>
</reference>
<dbReference type="EMBL" id="GL385396">
    <property type="protein sequence ID" value="EJT78763.1"/>
    <property type="molecule type" value="Genomic_DNA"/>
</dbReference>
<dbReference type="RefSeq" id="XP_009219908.1">
    <property type="nucleotide sequence ID" value="XM_009221644.1"/>
</dbReference>
<dbReference type="EnsemblFungi" id="EJT78763">
    <property type="protein sequence ID" value="EJT78763"/>
    <property type="gene ID" value="GGTG_03861"/>
</dbReference>
<organism evidence="2">
    <name type="scientific">Gaeumannomyces tritici (strain R3-111a-1)</name>
    <name type="common">Wheat and barley take-all root rot fungus</name>
    <name type="synonym">Gaeumannomyces graminis var. tritici</name>
    <dbReference type="NCBI Taxonomy" id="644352"/>
    <lineage>
        <taxon>Eukaryota</taxon>
        <taxon>Fungi</taxon>
        <taxon>Dikarya</taxon>
        <taxon>Ascomycota</taxon>
        <taxon>Pezizomycotina</taxon>
        <taxon>Sordariomycetes</taxon>
        <taxon>Sordariomycetidae</taxon>
        <taxon>Magnaporthales</taxon>
        <taxon>Magnaporthaceae</taxon>
        <taxon>Gaeumannomyces</taxon>
    </lineage>
</organism>
<sequence>MPASKTKKSKAVVNRSGPGKTATLHTPLDKGPRLDKYARLLHRFFEPLVLLHTLGKTRGIHSPASVEEGSIEFKWKTFLDDLSYVCDYDKGGHTTTAIAIEAGRDRYVFWFALNKSSARVHTFLESILATITESIQPVNAQNQETRDELIANLKRRCFEHARHRIKKEVNMLRAHIKRCTGFLSGEDDAELARWLEQFRQGDHSEVCSLAFEHRQSQEMLDIKNRGRQSRYITRTAQDKRFDSNPFDNPFAAAHHLIGRLAHHERAPKRLMESAQSFEQVLDSSYVVSQVPVPEPVPAPVPDDKTNLRSILHRMGVDDEATTEALMDLERMHGIEEPLLEEYRNDTFKPIVHCEIQVYEHFNAPGRQKLFALDLPVIGCSKAACYCCKLYLKYSPARCIQPESHENVWLNWSPPALPSGHLDAGFRAQRAVLQGMIEEIRRAAVAQILERRGPGTSHPDSTTGITKLTARNPVRARDVGQSIAALSIQSPAEYLRWDGGSEYGFGEDAARSPSRPSSPARSESSETRSSLDFAPSPESRSPDADLGGSDFDSDGDDGGGVLLFTPRKQNWPRI</sequence>
<dbReference type="HOGENOM" id="CLU_027514_1_0_1"/>
<dbReference type="Proteomes" id="UP000006039">
    <property type="component" value="Unassembled WGS sequence"/>
</dbReference>
<feature type="compositionally biased region" description="Low complexity" evidence="1">
    <location>
        <begin position="510"/>
        <end position="529"/>
    </location>
</feature>
<accession>J3NRF7</accession>
<dbReference type="OrthoDB" id="3251507at2759"/>
<evidence type="ECO:0000313" key="3">
    <source>
        <dbReference type="EnsemblFungi" id="EJT78763"/>
    </source>
</evidence>
<feature type="compositionally biased region" description="Basic residues" evidence="1">
    <location>
        <begin position="1"/>
        <end position="10"/>
    </location>
</feature>
<name>J3NRF7_GAET3</name>
<dbReference type="AlphaFoldDB" id="J3NRF7"/>
<reference evidence="3" key="5">
    <citation type="submission" date="2018-04" db="UniProtKB">
        <authorList>
            <consortium name="EnsemblFungi"/>
        </authorList>
    </citation>
    <scope>IDENTIFICATION</scope>
    <source>
        <strain evidence="3">R3-111a-1</strain>
    </source>
</reference>
<keyword evidence="4" id="KW-1185">Reference proteome</keyword>
<proteinExistence type="predicted"/>
<dbReference type="PANTHER" id="PTHR42037:SF1">
    <property type="match status" value="1"/>
</dbReference>
<reference evidence="2" key="2">
    <citation type="submission" date="2010-07" db="EMBL/GenBank/DDBJ databases">
        <authorList>
            <consortium name="The Broad Institute Genome Sequencing Platform"/>
            <consortium name="Broad Institute Genome Sequencing Center for Infectious Disease"/>
            <person name="Ma L.-J."/>
            <person name="Dead R."/>
            <person name="Young S."/>
            <person name="Zeng Q."/>
            <person name="Koehrsen M."/>
            <person name="Alvarado L."/>
            <person name="Berlin A."/>
            <person name="Chapman S.B."/>
            <person name="Chen Z."/>
            <person name="Freedman E."/>
            <person name="Gellesch M."/>
            <person name="Goldberg J."/>
            <person name="Griggs A."/>
            <person name="Gujja S."/>
            <person name="Heilman E.R."/>
            <person name="Heiman D."/>
            <person name="Hepburn T."/>
            <person name="Howarth C."/>
            <person name="Jen D."/>
            <person name="Larson L."/>
            <person name="Mehta T."/>
            <person name="Neiman D."/>
            <person name="Pearson M."/>
            <person name="Roberts A."/>
            <person name="Saif S."/>
            <person name="Shea T."/>
            <person name="Shenoy N."/>
            <person name="Sisk P."/>
            <person name="Stolte C."/>
            <person name="Sykes S."/>
            <person name="Walk T."/>
            <person name="White J."/>
            <person name="Yandava C."/>
            <person name="Haas B."/>
            <person name="Nusbaum C."/>
            <person name="Birren B."/>
        </authorList>
    </citation>
    <scope>NUCLEOTIDE SEQUENCE</scope>
    <source>
        <strain evidence="2">R3-111a-1</strain>
    </source>
</reference>
<evidence type="ECO:0000313" key="2">
    <source>
        <dbReference type="EMBL" id="EJT78763.1"/>
    </source>
</evidence>
<feature type="region of interest" description="Disordered" evidence="1">
    <location>
        <begin position="1"/>
        <end position="28"/>
    </location>
</feature>
<dbReference type="VEuPathDB" id="FungiDB:GGTG_03861"/>
<dbReference type="Pfam" id="PF14441">
    <property type="entry name" value="OTT_1508_deam"/>
    <property type="match status" value="1"/>
</dbReference>
<dbReference type="eggNOG" id="ENOG502SKGQ">
    <property type="taxonomic scope" value="Eukaryota"/>
</dbReference>
<evidence type="ECO:0000313" key="4">
    <source>
        <dbReference type="Proteomes" id="UP000006039"/>
    </source>
</evidence>